<dbReference type="PANTHER" id="PTHR35005">
    <property type="entry name" value="3-DEHYDRO-SCYLLO-INOSOSE HYDROLASE"/>
    <property type="match status" value="1"/>
</dbReference>
<reference evidence="6 7" key="1">
    <citation type="submission" date="2018-05" db="EMBL/GenBank/DDBJ databases">
        <title>Streptomyces venezuelae.</title>
        <authorList>
            <person name="Kim W."/>
            <person name="Lee N."/>
            <person name="Cho B.-K."/>
        </authorList>
    </citation>
    <scope>NUCLEOTIDE SEQUENCE [LARGE SCALE GENOMIC DNA]</scope>
    <source>
        <strain evidence="6 7">ATCC 15068</strain>
    </source>
</reference>
<evidence type="ECO:0000313" key="6">
    <source>
        <dbReference type="EMBL" id="QES22003.1"/>
    </source>
</evidence>
<dbReference type="SUPFAM" id="SSF102215">
    <property type="entry name" value="Creatininase"/>
    <property type="match status" value="1"/>
</dbReference>
<name>A0A5P2AUY6_STRVZ</name>
<dbReference type="Gene3D" id="3.40.50.10310">
    <property type="entry name" value="Creatininase"/>
    <property type="match status" value="1"/>
</dbReference>
<keyword evidence="4" id="KW-0862">Zinc</keyword>
<evidence type="ECO:0000256" key="2">
    <source>
        <dbReference type="ARBA" id="ARBA00022723"/>
    </source>
</evidence>
<dbReference type="GO" id="GO:0046872">
    <property type="term" value="F:metal ion binding"/>
    <property type="evidence" value="ECO:0007669"/>
    <property type="project" value="UniProtKB-KW"/>
</dbReference>
<evidence type="ECO:0000256" key="5">
    <source>
        <dbReference type="ARBA" id="ARBA00024029"/>
    </source>
</evidence>
<evidence type="ECO:0000313" key="7">
    <source>
        <dbReference type="Proteomes" id="UP000324106"/>
    </source>
</evidence>
<keyword evidence="2" id="KW-0479">Metal-binding</keyword>
<evidence type="ECO:0000256" key="3">
    <source>
        <dbReference type="ARBA" id="ARBA00022801"/>
    </source>
</evidence>
<dbReference type="InterPro" id="IPR024087">
    <property type="entry name" value="Creatininase-like_sf"/>
</dbReference>
<comment type="similarity">
    <text evidence="5">Belongs to the creatininase superfamily.</text>
</comment>
<dbReference type="GO" id="GO:0009231">
    <property type="term" value="P:riboflavin biosynthetic process"/>
    <property type="evidence" value="ECO:0007669"/>
    <property type="project" value="TreeGrafter"/>
</dbReference>
<dbReference type="GO" id="GO:0016811">
    <property type="term" value="F:hydrolase activity, acting on carbon-nitrogen (but not peptide) bonds, in linear amides"/>
    <property type="evidence" value="ECO:0007669"/>
    <property type="project" value="TreeGrafter"/>
</dbReference>
<evidence type="ECO:0000256" key="1">
    <source>
        <dbReference type="ARBA" id="ARBA00001947"/>
    </source>
</evidence>
<dbReference type="PANTHER" id="PTHR35005:SF1">
    <property type="entry name" value="2-AMINO-5-FORMYLAMINO-6-RIBOSYLAMINOPYRIMIDIN-4(3H)-ONE 5'-MONOPHOSPHATE DEFORMYLASE"/>
    <property type="match status" value="1"/>
</dbReference>
<dbReference type="Proteomes" id="UP000324106">
    <property type="component" value="Chromosome"/>
</dbReference>
<protein>
    <submittedName>
        <fullName evidence="6">Creatinine amidohydrolase</fullName>
    </submittedName>
</protein>
<comment type="cofactor">
    <cofactor evidence="1">
        <name>Zn(2+)</name>
        <dbReference type="ChEBI" id="CHEBI:29105"/>
    </cofactor>
</comment>
<organism evidence="6 7">
    <name type="scientific">Streptomyces venezuelae</name>
    <dbReference type="NCBI Taxonomy" id="54571"/>
    <lineage>
        <taxon>Bacteria</taxon>
        <taxon>Bacillati</taxon>
        <taxon>Actinomycetota</taxon>
        <taxon>Actinomycetes</taxon>
        <taxon>Kitasatosporales</taxon>
        <taxon>Streptomycetaceae</taxon>
        <taxon>Streptomyces</taxon>
    </lineage>
</organism>
<evidence type="ECO:0000256" key="4">
    <source>
        <dbReference type="ARBA" id="ARBA00022833"/>
    </source>
</evidence>
<accession>A0A5P2AUY6</accession>
<dbReference type="OrthoDB" id="9801445at2"/>
<sequence length="237" mass="25131">MNLLPTATSTDVQELQPRVAVLPVGSFEQHGKYLPLITDTAIACVIAQEIADAYPVHLLPPITVSCSHEHAAFPGTVSISARTLYAVIDDIRASLARSGIHKLVIVNGHGGNYVLSNVVQEANVDGPAVSLFPLGPDWDRARERGGLVSDRHADMHAGEIETSILLHAAPELVGEGYANADHEGGSRSHLLVHGMAPYTQTGVIGFPSYATAVKGKAVLESLQQSFDQHLIALGEQA</sequence>
<gene>
    <name evidence="6" type="ORF">DEJ46_25225</name>
</gene>
<dbReference type="EMBL" id="CP029194">
    <property type="protein sequence ID" value="QES22003.1"/>
    <property type="molecule type" value="Genomic_DNA"/>
</dbReference>
<dbReference type="Pfam" id="PF02633">
    <property type="entry name" value="Creatininase"/>
    <property type="match status" value="1"/>
</dbReference>
<keyword evidence="3 6" id="KW-0378">Hydrolase</keyword>
<dbReference type="AlphaFoldDB" id="A0A5P2AUY6"/>
<proteinExistence type="inferred from homology"/>
<dbReference type="InterPro" id="IPR003785">
    <property type="entry name" value="Creatininase/forma_Hydrolase"/>
</dbReference>